<dbReference type="OrthoDB" id="10056816at2759"/>
<dbReference type="Proteomes" id="UP000242414">
    <property type="component" value="Unassembled WGS sequence"/>
</dbReference>
<sequence>MCSSYPWQNVTLAFWLRYPNPFASHVLAVDVLDRYVDENGILKTTRLVLKKGKAPKWFPENILKNSEAFVIEESEVDPKNKTMITRTKNLNHVRVMQIEETQIFKQHDQNPDWTSCKTEARIISRFGWGLTSKIEGFGQSTFIANAAKVYIYCIVLIYIAQLSFNRLVKECSISFNVFVISKPREFPSCTNNNKLSKIKKRSVHNSLKCTIYCIHHTSSSLHPP</sequence>
<dbReference type="Pfam" id="PF04707">
    <property type="entry name" value="PRELI"/>
    <property type="match status" value="1"/>
</dbReference>
<dbReference type="InterPro" id="IPR006797">
    <property type="entry name" value="PRELI/MSF1_dom"/>
</dbReference>
<evidence type="ECO:0000259" key="1">
    <source>
        <dbReference type="PROSITE" id="PS50904"/>
    </source>
</evidence>
<proteinExistence type="predicted"/>
<name>A0A1X0R8Y5_RHIZD</name>
<dbReference type="VEuPathDB" id="FungiDB:BCV72DRAFT_224853"/>
<dbReference type="InterPro" id="IPR037365">
    <property type="entry name" value="Slowmo/Ups"/>
</dbReference>
<dbReference type="GO" id="GO:0005758">
    <property type="term" value="C:mitochondrial intermembrane space"/>
    <property type="evidence" value="ECO:0007669"/>
    <property type="project" value="InterPro"/>
</dbReference>
<dbReference type="PANTHER" id="PTHR11158">
    <property type="entry name" value="MSF1/PX19 RELATED"/>
    <property type="match status" value="1"/>
</dbReference>
<dbReference type="EMBL" id="KV921887">
    <property type="protein sequence ID" value="ORE08515.1"/>
    <property type="molecule type" value="Genomic_DNA"/>
</dbReference>
<organism evidence="2">
    <name type="scientific">Rhizopus microsporus var. microsporus</name>
    <dbReference type="NCBI Taxonomy" id="86635"/>
    <lineage>
        <taxon>Eukaryota</taxon>
        <taxon>Fungi</taxon>
        <taxon>Fungi incertae sedis</taxon>
        <taxon>Mucoromycota</taxon>
        <taxon>Mucoromycotina</taxon>
        <taxon>Mucoromycetes</taxon>
        <taxon>Mucorales</taxon>
        <taxon>Mucorineae</taxon>
        <taxon>Rhizopodaceae</taxon>
        <taxon>Rhizopus</taxon>
    </lineage>
</organism>
<feature type="domain" description="PRELI/MSF1" evidence="1">
    <location>
        <begin position="1"/>
        <end position="165"/>
    </location>
</feature>
<protein>
    <submittedName>
        <fullName evidence="2">MSF1-domain-containing protein</fullName>
    </submittedName>
</protein>
<accession>A0A1X0R8Y5</accession>
<evidence type="ECO:0000313" key="2">
    <source>
        <dbReference type="EMBL" id="ORE08515.1"/>
    </source>
</evidence>
<dbReference type="AlphaFoldDB" id="A0A1X0R8Y5"/>
<gene>
    <name evidence="2" type="ORF">BCV72DRAFT_224853</name>
</gene>
<dbReference type="PROSITE" id="PS50904">
    <property type="entry name" value="PRELI_MSF1"/>
    <property type="match status" value="1"/>
</dbReference>
<reference evidence="2" key="1">
    <citation type="journal article" date="2016" name="Proc. Natl. Acad. Sci. U.S.A.">
        <title>Lipid metabolic changes in an early divergent fungus govern the establishment of a mutualistic symbiosis with endobacteria.</title>
        <authorList>
            <person name="Lastovetsky O.A."/>
            <person name="Gaspar M.L."/>
            <person name="Mondo S.J."/>
            <person name="LaButti K.M."/>
            <person name="Sandor L."/>
            <person name="Grigoriev I.V."/>
            <person name="Henry S.A."/>
            <person name="Pawlowska T.E."/>
        </authorList>
    </citation>
    <scope>NUCLEOTIDE SEQUENCE [LARGE SCALE GENOMIC DNA]</scope>
    <source>
        <strain evidence="2">ATCC 52814</strain>
    </source>
</reference>